<comment type="caution">
    <text evidence="2">The sequence shown here is derived from an EMBL/GenBank/DDBJ whole genome shotgun (WGS) entry which is preliminary data.</text>
</comment>
<organism evidence="2 3">
    <name type="scientific">Microcystis aeruginosa NIES-44</name>
    <dbReference type="NCBI Taxonomy" id="449439"/>
    <lineage>
        <taxon>Bacteria</taxon>
        <taxon>Bacillati</taxon>
        <taxon>Cyanobacteriota</taxon>
        <taxon>Cyanophyceae</taxon>
        <taxon>Oscillatoriophycideae</taxon>
        <taxon>Chroococcales</taxon>
        <taxon>Microcystaceae</taxon>
        <taxon>Microcystis</taxon>
    </lineage>
</organism>
<protein>
    <recommendedName>
        <fullName evidence="4">DUF2281 domain-containing protein</fullName>
    </recommendedName>
</protein>
<feature type="region of interest" description="Disordered" evidence="1">
    <location>
        <begin position="54"/>
        <end position="75"/>
    </location>
</feature>
<evidence type="ECO:0000313" key="3">
    <source>
        <dbReference type="Proteomes" id="UP000030321"/>
    </source>
</evidence>
<accession>A0A0A1VRC8</accession>
<evidence type="ECO:0000256" key="1">
    <source>
        <dbReference type="SAM" id="MobiDB-lite"/>
    </source>
</evidence>
<gene>
    <name evidence="2" type="ORF">N44_00863</name>
</gene>
<dbReference type="AlphaFoldDB" id="A0A0A1VRC8"/>
<reference evidence="3" key="1">
    <citation type="journal article" date="2015" name="Genome">
        <title>Whole Genome Sequence of the Non-Microcystin-Producing Microcystis aeruginosa Strain NIES-44.</title>
        <authorList>
            <person name="Okano K."/>
            <person name="Miyata N."/>
            <person name="Ozaki Y."/>
        </authorList>
    </citation>
    <scope>NUCLEOTIDE SEQUENCE [LARGE SCALE GENOMIC DNA]</scope>
    <source>
        <strain evidence="3">NIES-44</strain>
    </source>
</reference>
<dbReference type="RefSeq" id="WP_004163204.1">
    <property type="nucleotide sequence ID" value="NZ_BBPA01000020.1"/>
</dbReference>
<sequence length="75" mass="8722">MNIEQAVIENLRKLPLEKQQEVLNFSQFLTQITSPKIEEMTSQEKAEDWLKFLESQPKDTPGLPDEALGRETIYD</sequence>
<evidence type="ECO:0000313" key="2">
    <source>
        <dbReference type="EMBL" id="GAL92305.1"/>
    </source>
</evidence>
<dbReference type="EMBL" id="BBPA01000020">
    <property type="protein sequence ID" value="GAL92305.1"/>
    <property type="molecule type" value="Genomic_DNA"/>
</dbReference>
<name>A0A0A1VRC8_MICAE</name>
<evidence type="ECO:0008006" key="4">
    <source>
        <dbReference type="Google" id="ProtNLM"/>
    </source>
</evidence>
<proteinExistence type="predicted"/>
<dbReference type="Proteomes" id="UP000030321">
    <property type="component" value="Unassembled WGS sequence"/>
</dbReference>